<protein>
    <submittedName>
        <fullName evidence="1">Uncharacterized protein</fullName>
    </submittedName>
</protein>
<reference evidence="1 2" key="1">
    <citation type="submission" date="2024-09" db="EMBL/GenBank/DDBJ databases">
        <title>Paenibacillus zeirhizospherea sp. nov., isolated from surface of the maize (Zea mays) roots in a horticulture field, Hungary.</title>
        <authorList>
            <person name="Marton D."/>
            <person name="Farkas M."/>
            <person name="Bedics A."/>
            <person name="Toth E."/>
            <person name="Tancsics A."/>
            <person name="Boka K."/>
            <person name="Maroti G."/>
            <person name="Kriszt B."/>
            <person name="Cserhati M."/>
        </authorList>
    </citation>
    <scope>NUCLEOTIDE SEQUENCE [LARGE SCALE GENOMIC DNA]</scope>
    <source>
        <strain evidence="1 2">KCTC 33519</strain>
    </source>
</reference>
<comment type="caution">
    <text evidence="1">The sequence shown here is derived from an EMBL/GenBank/DDBJ whole genome shotgun (WGS) entry which is preliminary data.</text>
</comment>
<dbReference type="EMBL" id="JBHHMI010000010">
    <property type="protein sequence ID" value="MFB5267786.1"/>
    <property type="molecule type" value="Genomic_DNA"/>
</dbReference>
<organism evidence="1 2">
    <name type="scientific">Paenibacillus enshidis</name>
    <dbReference type="NCBI Taxonomy" id="1458439"/>
    <lineage>
        <taxon>Bacteria</taxon>
        <taxon>Bacillati</taxon>
        <taxon>Bacillota</taxon>
        <taxon>Bacilli</taxon>
        <taxon>Bacillales</taxon>
        <taxon>Paenibacillaceae</taxon>
        <taxon>Paenibacillus</taxon>
    </lineage>
</organism>
<dbReference type="RefSeq" id="WP_375355789.1">
    <property type="nucleotide sequence ID" value="NZ_JBHHMI010000010.1"/>
</dbReference>
<keyword evidence="2" id="KW-1185">Reference proteome</keyword>
<evidence type="ECO:0000313" key="1">
    <source>
        <dbReference type="EMBL" id="MFB5267786.1"/>
    </source>
</evidence>
<accession>A0ABV5AU90</accession>
<gene>
    <name evidence="1" type="ORF">ACE41H_13480</name>
</gene>
<name>A0ABV5AU90_9BACL</name>
<dbReference type="Proteomes" id="UP001580346">
    <property type="component" value="Unassembled WGS sequence"/>
</dbReference>
<proteinExistence type="predicted"/>
<evidence type="ECO:0000313" key="2">
    <source>
        <dbReference type="Proteomes" id="UP001580346"/>
    </source>
</evidence>
<sequence>MNIFYLILLPFPETRHNTPLADGNVQLVPLHFIQDIIRETKMVADEPSSYWHLLQERPELSKTSHVITWPDKHRDNKSLQTTSM</sequence>